<dbReference type="InterPro" id="IPR036249">
    <property type="entry name" value="Thioredoxin-like_sf"/>
</dbReference>
<accession>A0ABP0X8Z6</accession>
<keyword evidence="2" id="KW-1133">Transmembrane helix</keyword>
<name>A0ABP0X8Z6_9BRYO</name>
<dbReference type="PANTHER" id="PTHR12151">
    <property type="entry name" value="ELECTRON TRANSPORT PROTIN SCO1/SENC FAMILY MEMBER"/>
    <property type="match status" value="1"/>
</dbReference>
<dbReference type="Gene3D" id="3.40.30.10">
    <property type="entry name" value="Glutaredoxin"/>
    <property type="match status" value="1"/>
</dbReference>
<keyword evidence="2" id="KW-0812">Transmembrane</keyword>
<comment type="similarity">
    <text evidence="1">Belongs to the SCO1/2 family.</text>
</comment>
<dbReference type="EMBL" id="OZ020101">
    <property type="protein sequence ID" value="CAK9274421.1"/>
    <property type="molecule type" value="Genomic_DNA"/>
</dbReference>
<feature type="transmembrane region" description="Helical" evidence="2">
    <location>
        <begin position="58"/>
        <end position="77"/>
    </location>
</feature>
<evidence type="ECO:0000313" key="3">
    <source>
        <dbReference type="EMBL" id="CAK9274421.1"/>
    </source>
</evidence>
<dbReference type="Proteomes" id="UP001497444">
    <property type="component" value="Chromosome 6"/>
</dbReference>
<evidence type="ECO:0000256" key="2">
    <source>
        <dbReference type="SAM" id="Phobius"/>
    </source>
</evidence>
<evidence type="ECO:0000313" key="4">
    <source>
        <dbReference type="Proteomes" id="UP001497444"/>
    </source>
</evidence>
<evidence type="ECO:0000256" key="1">
    <source>
        <dbReference type="ARBA" id="ARBA00010996"/>
    </source>
</evidence>
<keyword evidence="2" id="KW-0472">Membrane</keyword>
<proteinExistence type="inferred from homology"/>
<reference evidence="3" key="1">
    <citation type="submission" date="2024-02" db="EMBL/GenBank/DDBJ databases">
        <authorList>
            <consortium name="ELIXIR-Norway"/>
            <consortium name="Elixir Norway"/>
        </authorList>
    </citation>
    <scope>NUCLEOTIDE SEQUENCE</scope>
</reference>
<organism evidence="3 4">
    <name type="scientific">Sphagnum jensenii</name>
    <dbReference type="NCBI Taxonomy" id="128206"/>
    <lineage>
        <taxon>Eukaryota</taxon>
        <taxon>Viridiplantae</taxon>
        <taxon>Streptophyta</taxon>
        <taxon>Embryophyta</taxon>
        <taxon>Bryophyta</taxon>
        <taxon>Sphagnophytina</taxon>
        <taxon>Sphagnopsida</taxon>
        <taxon>Sphagnales</taxon>
        <taxon>Sphagnaceae</taxon>
        <taxon>Sphagnum</taxon>
    </lineage>
</organism>
<dbReference type="InterPro" id="IPR003782">
    <property type="entry name" value="SCO1/SenC"/>
</dbReference>
<gene>
    <name evidence="3" type="ORF">CSSPJE1EN1_LOCUS19899</name>
</gene>
<sequence>MALRISLRRYPHFDPTHETSGSSENAEAAKNSEEIANQFDKGLKEAAEKSRAVHGGPVSWVSLALLVVTGIGLLLYWDQEKKWQFKAPIEALLQIAYTMMQSDGAAVVRTGPGVGKAAIGDICPDEVTKLAEAVDEIEKKKGKQILPVFISIDPECDTVQWIQEYLIGNLEYQPPILGLYSLTSTAGGQPQDVVHIENKPRTEDEGNDYLVDHSVFMYLMDPNMDFVKFFGKNYDAKALA</sequence>
<protein>
    <submittedName>
        <fullName evidence="3">Uncharacterized protein</fullName>
    </submittedName>
</protein>
<dbReference type="PANTHER" id="PTHR12151:SF5">
    <property type="entry name" value="AT19154P"/>
    <property type="match status" value="1"/>
</dbReference>
<dbReference type="Pfam" id="PF02630">
    <property type="entry name" value="SCO1-SenC"/>
    <property type="match status" value="1"/>
</dbReference>
<keyword evidence="4" id="KW-1185">Reference proteome</keyword>
<dbReference type="CDD" id="cd02968">
    <property type="entry name" value="SCO"/>
    <property type="match status" value="1"/>
</dbReference>
<dbReference type="SUPFAM" id="SSF52833">
    <property type="entry name" value="Thioredoxin-like"/>
    <property type="match status" value="1"/>
</dbReference>